<dbReference type="Proteomes" id="UP000198861">
    <property type="component" value="Unassembled WGS sequence"/>
</dbReference>
<dbReference type="RefSeq" id="WP_254791288.1">
    <property type="nucleotide sequence ID" value="NZ_FOKJ01000187.1"/>
</dbReference>
<dbReference type="PANTHER" id="PTHR11019">
    <property type="entry name" value="HTH-TYPE TRANSCRIPTIONAL REGULATOR NIMR"/>
    <property type="match status" value="1"/>
</dbReference>
<dbReference type="Pfam" id="PF12833">
    <property type="entry name" value="HTH_18"/>
    <property type="match status" value="1"/>
</dbReference>
<evidence type="ECO:0000256" key="1">
    <source>
        <dbReference type="ARBA" id="ARBA00023015"/>
    </source>
</evidence>
<reference evidence="6 7" key="1">
    <citation type="submission" date="2016-10" db="EMBL/GenBank/DDBJ databases">
        <authorList>
            <person name="Varghese N."/>
            <person name="Submissions S."/>
        </authorList>
    </citation>
    <scope>NUCLEOTIDE SEQUENCE [LARGE SCALE GENOMIC DNA]</scope>
    <source>
        <strain evidence="6 7">DSM 282</strain>
    </source>
</reference>
<feature type="domain" description="HTH araC/xylS-type" evidence="5">
    <location>
        <begin position="223"/>
        <end position="319"/>
    </location>
</feature>
<evidence type="ECO:0000313" key="6">
    <source>
        <dbReference type="EMBL" id="SFB65189.1"/>
    </source>
</evidence>
<dbReference type="PANTHER" id="PTHR11019:SF159">
    <property type="entry name" value="TRANSCRIPTIONAL REGULATOR-RELATED"/>
    <property type="match status" value="1"/>
</dbReference>
<dbReference type="InterPro" id="IPR018062">
    <property type="entry name" value="HTH_AraC-typ_CS"/>
</dbReference>
<evidence type="ECO:0000259" key="5">
    <source>
        <dbReference type="PROSITE" id="PS01124"/>
    </source>
</evidence>
<dbReference type="PROSITE" id="PS00041">
    <property type="entry name" value="HTH_ARAC_FAMILY_1"/>
    <property type="match status" value="1"/>
</dbReference>
<feature type="non-terminal residue" evidence="6">
    <location>
        <position position="1"/>
    </location>
</feature>
<dbReference type="Gene3D" id="2.60.120.10">
    <property type="entry name" value="Jelly Rolls"/>
    <property type="match status" value="1"/>
</dbReference>
<dbReference type="CDD" id="cd06124">
    <property type="entry name" value="cupin_NimR-like_N"/>
    <property type="match status" value="1"/>
</dbReference>
<feature type="region of interest" description="Disordered" evidence="4">
    <location>
        <begin position="1"/>
        <end position="21"/>
    </location>
</feature>
<dbReference type="SUPFAM" id="SSF46689">
    <property type="entry name" value="Homeodomain-like"/>
    <property type="match status" value="1"/>
</dbReference>
<dbReference type="InterPro" id="IPR014710">
    <property type="entry name" value="RmlC-like_jellyroll"/>
</dbReference>
<dbReference type="InterPro" id="IPR018060">
    <property type="entry name" value="HTH_AraC"/>
</dbReference>
<dbReference type="InterPro" id="IPR009057">
    <property type="entry name" value="Homeodomain-like_sf"/>
</dbReference>
<keyword evidence="7" id="KW-1185">Reference proteome</keyword>
<accession>A0A1I1CR36</accession>
<proteinExistence type="predicted"/>
<keyword evidence="2" id="KW-0238">DNA-binding</keyword>
<name>A0A1I1CR36_9GAMM</name>
<evidence type="ECO:0000313" key="7">
    <source>
        <dbReference type="Proteomes" id="UP000198861"/>
    </source>
</evidence>
<sequence>HVEKRCSRTNERSGSVPPCPQIPTQVRHKSRTSILRVYSSSSTPLVRNVNRPLNDRNTWISVLAKSVDRRDYESADRPIVVMAKDYPAGHVVPRHTHACGQLIYAVSGIMEVRTDSGLWLVPPQRALWMPAGIAHAMRTRSSPVALRTAYVRVNRYPADAPEQPSAVQVSSLLRELILRAAAIALDYPEDSRDSRILGLILEEITWSPEQRLHLPTGRDRRLAAICEAILAHPQDNRTLDDWASQHGATARTLSRLFTAELGVPFRVWRQQARVMAALPRLAAGEPVTVVALEMGYDTPGAFSSMFKRLLGESPSRYFP</sequence>
<gene>
    <name evidence="6" type="ORF">SAMN04244571_04781</name>
</gene>
<dbReference type="InterPro" id="IPR003313">
    <property type="entry name" value="AraC-bd"/>
</dbReference>
<evidence type="ECO:0000256" key="2">
    <source>
        <dbReference type="ARBA" id="ARBA00023125"/>
    </source>
</evidence>
<comment type="caution">
    <text evidence="6">The sequence shown here is derived from an EMBL/GenBank/DDBJ whole genome shotgun (WGS) entry which is preliminary data.</text>
</comment>
<dbReference type="Pfam" id="PF02311">
    <property type="entry name" value="AraC_binding"/>
    <property type="match status" value="1"/>
</dbReference>
<dbReference type="SMART" id="SM00342">
    <property type="entry name" value="HTH_ARAC"/>
    <property type="match status" value="1"/>
</dbReference>
<dbReference type="Gene3D" id="1.10.10.60">
    <property type="entry name" value="Homeodomain-like"/>
    <property type="match status" value="1"/>
</dbReference>
<keyword evidence="1" id="KW-0805">Transcription regulation</keyword>
<protein>
    <submittedName>
        <fullName evidence="6">Transcriptional regulator, AraC family</fullName>
    </submittedName>
</protein>
<keyword evidence="3" id="KW-0804">Transcription</keyword>
<organism evidence="6 7">
    <name type="scientific">Azotobacter beijerinckii</name>
    <dbReference type="NCBI Taxonomy" id="170623"/>
    <lineage>
        <taxon>Bacteria</taxon>
        <taxon>Pseudomonadati</taxon>
        <taxon>Pseudomonadota</taxon>
        <taxon>Gammaproteobacteria</taxon>
        <taxon>Pseudomonadales</taxon>
        <taxon>Pseudomonadaceae</taxon>
        <taxon>Azotobacter</taxon>
    </lineage>
</organism>
<evidence type="ECO:0000256" key="4">
    <source>
        <dbReference type="SAM" id="MobiDB-lite"/>
    </source>
</evidence>
<dbReference type="SUPFAM" id="SSF51182">
    <property type="entry name" value="RmlC-like cupins"/>
    <property type="match status" value="1"/>
</dbReference>
<feature type="compositionally biased region" description="Basic and acidic residues" evidence="4">
    <location>
        <begin position="1"/>
        <end position="11"/>
    </location>
</feature>
<dbReference type="InterPro" id="IPR011051">
    <property type="entry name" value="RmlC_Cupin_sf"/>
</dbReference>
<dbReference type="PROSITE" id="PS01124">
    <property type="entry name" value="HTH_ARAC_FAMILY_2"/>
    <property type="match status" value="1"/>
</dbReference>
<evidence type="ECO:0000256" key="3">
    <source>
        <dbReference type="ARBA" id="ARBA00023163"/>
    </source>
</evidence>
<dbReference type="EMBL" id="FOKJ01000187">
    <property type="protein sequence ID" value="SFB65189.1"/>
    <property type="molecule type" value="Genomic_DNA"/>
</dbReference>